<comment type="caution">
    <text evidence="1">The sequence shown here is derived from an EMBL/GenBank/DDBJ whole genome shotgun (WGS) entry which is preliminary data.</text>
</comment>
<evidence type="ECO:0008006" key="3">
    <source>
        <dbReference type="Google" id="ProtNLM"/>
    </source>
</evidence>
<dbReference type="SUPFAM" id="SSF49899">
    <property type="entry name" value="Concanavalin A-like lectins/glucanases"/>
    <property type="match status" value="1"/>
</dbReference>
<sequence>MVHSESQQVKTLCRRLINLAGAFASEYAVDKTWINVLSSEEKISTAGINLLIQLTGQKEKMCSALRDAEQKAYSEEQLRIKAERQKDEVEKLRFIVEDHNTHLLEEVEIYKSLQQQDIPYSTHSPSPVPIVEIESEMGCLLTEDGLARKVIKLNDVQTSLCHPVDCVMSEGIYRCEFRFDGKLPDYGRAVGVVKADYIIPYPCESNLEPHQDSFLGYWGGTGGLYHAGLTQYGNKQYKNGPHTIIAEFNSEKGTLHFFNDGEQQKFYATGINEPVKFYGCLWAKDSYFTVMSLKRLGAPQAVALPNDQVFQW</sequence>
<evidence type="ECO:0000313" key="2">
    <source>
        <dbReference type="Proteomes" id="UP000324800"/>
    </source>
</evidence>
<evidence type="ECO:0000313" key="1">
    <source>
        <dbReference type="EMBL" id="KAA6386726.1"/>
    </source>
</evidence>
<dbReference type="Proteomes" id="UP000324800">
    <property type="component" value="Unassembled WGS sequence"/>
</dbReference>
<name>A0A5J4VX45_9EUKA</name>
<proteinExistence type="predicted"/>
<organism evidence="1 2">
    <name type="scientific">Streblomastix strix</name>
    <dbReference type="NCBI Taxonomy" id="222440"/>
    <lineage>
        <taxon>Eukaryota</taxon>
        <taxon>Metamonada</taxon>
        <taxon>Preaxostyla</taxon>
        <taxon>Oxymonadida</taxon>
        <taxon>Streblomastigidae</taxon>
        <taxon>Streblomastix</taxon>
    </lineage>
</organism>
<accession>A0A5J4VX45</accession>
<dbReference type="Gene3D" id="2.60.120.920">
    <property type="match status" value="1"/>
</dbReference>
<gene>
    <name evidence="1" type="ORF">EZS28_017748</name>
</gene>
<dbReference type="EMBL" id="SNRW01004675">
    <property type="protein sequence ID" value="KAA6386726.1"/>
    <property type="molecule type" value="Genomic_DNA"/>
</dbReference>
<dbReference type="InterPro" id="IPR013320">
    <property type="entry name" value="ConA-like_dom_sf"/>
</dbReference>
<dbReference type="AlphaFoldDB" id="A0A5J4VX45"/>
<protein>
    <recommendedName>
        <fullName evidence="3">B30.2/SPRY domain-containing protein</fullName>
    </recommendedName>
</protein>
<dbReference type="InterPro" id="IPR043136">
    <property type="entry name" value="B30.2/SPRY_sf"/>
</dbReference>
<reference evidence="1 2" key="1">
    <citation type="submission" date="2019-03" db="EMBL/GenBank/DDBJ databases">
        <title>Single cell metagenomics reveals metabolic interactions within the superorganism composed of flagellate Streblomastix strix and complex community of Bacteroidetes bacteria on its surface.</title>
        <authorList>
            <person name="Treitli S.C."/>
            <person name="Kolisko M."/>
            <person name="Husnik F."/>
            <person name="Keeling P."/>
            <person name="Hampl V."/>
        </authorList>
    </citation>
    <scope>NUCLEOTIDE SEQUENCE [LARGE SCALE GENOMIC DNA]</scope>
    <source>
        <strain evidence="1">ST1C</strain>
    </source>
</reference>